<dbReference type="RefSeq" id="WP_136726026.1">
    <property type="nucleotide sequence ID" value="NZ_SUMC01000024.1"/>
</dbReference>
<dbReference type="Gene3D" id="3.40.50.150">
    <property type="entry name" value="Vaccinia Virus protein VP39"/>
    <property type="match status" value="1"/>
</dbReference>
<gene>
    <name evidence="4" type="ORF">FCI23_24165</name>
</gene>
<dbReference type="Proteomes" id="UP000305778">
    <property type="component" value="Unassembled WGS sequence"/>
</dbReference>
<dbReference type="OrthoDB" id="9777638at2"/>
<reference evidence="4 5" key="1">
    <citation type="submission" date="2019-04" db="EMBL/GenBank/DDBJ databases">
        <title>Streptomyces oryziradicis sp. nov., a novel actinomycete isolated from rhizosphere soil of rice (Oryza sativa L.).</title>
        <authorList>
            <person name="Li C."/>
        </authorList>
    </citation>
    <scope>NUCLEOTIDE SEQUENCE [LARGE SCALE GENOMIC DNA]</scope>
    <source>
        <strain evidence="4 5">NEAU-C40</strain>
    </source>
</reference>
<proteinExistence type="predicted"/>
<evidence type="ECO:0000259" key="3">
    <source>
        <dbReference type="Pfam" id="PF13649"/>
    </source>
</evidence>
<keyword evidence="5" id="KW-1185">Reference proteome</keyword>
<evidence type="ECO:0000313" key="4">
    <source>
        <dbReference type="EMBL" id="TKA09183.1"/>
    </source>
</evidence>
<evidence type="ECO:0000256" key="2">
    <source>
        <dbReference type="ARBA" id="ARBA00022679"/>
    </source>
</evidence>
<dbReference type="GO" id="GO:0017000">
    <property type="term" value="P:antibiotic biosynthetic process"/>
    <property type="evidence" value="ECO:0007669"/>
    <property type="project" value="UniProtKB-ARBA"/>
</dbReference>
<protein>
    <submittedName>
        <fullName evidence="4">Methyltransferase domain-containing protein</fullName>
    </submittedName>
</protein>
<evidence type="ECO:0000256" key="1">
    <source>
        <dbReference type="ARBA" id="ARBA00022603"/>
    </source>
</evidence>
<dbReference type="SUPFAM" id="SSF53335">
    <property type="entry name" value="S-adenosyl-L-methionine-dependent methyltransferases"/>
    <property type="match status" value="1"/>
</dbReference>
<organism evidence="4 5">
    <name type="scientific">Actinacidiphila oryziradicis</name>
    <dbReference type="NCBI Taxonomy" id="2571141"/>
    <lineage>
        <taxon>Bacteria</taxon>
        <taxon>Bacillati</taxon>
        <taxon>Actinomycetota</taxon>
        <taxon>Actinomycetes</taxon>
        <taxon>Kitasatosporales</taxon>
        <taxon>Streptomycetaceae</taxon>
        <taxon>Actinacidiphila</taxon>
    </lineage>
</organism>
<dbReference type="InterPro" id="IPR041698">
    <property type="entry name" value="Methyltransf_25"/>
</dbReference>
<name>A0A4U0SJ76_9ACTN</name>
<dbReference type="AlphaFoldDB" id="A0A4U0SJ76"/>
<dbReference type="PANTHER" id="PTHR43861:SF1">
    <property type="entry name" value="TRANS-ACONITATE 2-METHYLTRANSFERASE"/>
    <property type="match status" value="1"/>
</dbReference>
<accession>A0A4U0SJ76</accession>
<keyword evidence="2 4" id="KW-0808">Transferase</keyword>
<dbReference type="PANTHER" id="PTHR43861">
    <property type="entry name" value="TRANS-ACONITATE 2-METHYLTRANSFERASE-RELATED"/>
    <property type="match status" value="1"/>
</dbReference>
<keyword evidence="1 4" id="KW-0489">Methyltransferase</keyword>
<dbReference type="InterPro" id="IPR029063">
    <property type="entry name" value="SAM-dependent_MTases_sf"/>
</dbReference>
<sequence>MPREWDATAYDALPLPHQQWGKRTLGQLTLNGTERVLDMGCGTGRDTAALLDLLPRGQVVAVDGSLRMLDQLRKRLAGRLDRVEVVYADITEPLPVQGHVDAVTSVATFHWIPDHAKLFAGIAAVLRPGGRFVAECGGLGNIAAVSAAVDSFLGEQPAVWNFAGAEETERRLRDAGFTGIDVALVPDPARLEPGEQLRNYLATVVLGGQLERLPAAEQEAFVTAVAARLAEPVIDYVRLTISATRAAS</sequence>
<dbReference type="Pfam" id="PF13649">
    <property type="entry name" value="Methyltransf_25"/>
    <property type="match status" value="1"/>
</dbReference>
<dbReference type="CDD" id="cd02440">
    <property type="entry name" value="AdoMet_MTases"/>
    <property type="match status" value="1"/>
</dbReference>
<dbReference type="GO" id="GO:0008168">
    <property type="term" value="F:methyltransferase activity"/>
    <property type="evidence" value="ECO:0007669"/>
    <property type="project" value="UniProtKB-KW"/>
</dbReference>
<dbReference type="GO" id="GO:0032259">
    <property type="term" value="P:methylation"/>
    <property type="evidence" value="ECO:0007669"/>
    <property type="project" value="UniProtKB-KW"/>
</dbReference>
<feature type="domain" description="Methyltransferase" evidence="3">
    <location>
        <begin position="36"/>
        <end position="130"/>
    </location>
</feature>
<evidence type="ECO:0000313" key="5">
    <source>
        <dbReference type="Proteomes" id="UP000305778"/>
    </source>
</evidence>
<dbReference type="EMBL" id="SUMC01000024">
    <property type="protein sequence ID" value="TKA09183.1"/>
    <property type="molecule type" value="Genomic_DNA"/>
</dbReference>
<comment type="caution">
    <text evidence="4">The sequence shown here is derived from an EMBL/GenBank/DDBJ whole genome shotgun (WGS) entry which is preliminary data.</text>
</comment>